<organism evidence="3 4">
    <name type="scientific">Sanguibacter gelidistatuariae</name>
    <dbReference type="NCBI Taxonomy" id="1814289"/>
    <lineage>
        <taxon>Bacteria</taxon>
        <taxon>Bacillati</taxon>
        <taxon>Actinomycetota</taxon>
        <taxon>Actinomycetes</taxon>
        <taxon>Micrococcales</taxon>
        <taxon>Sanguibacteraceae</taxon>
        <taxon>Sanguibacter</taxon>
    </lineage>
</organism>
<dbReference type="InterPro" id="IPR055568">
    <property type="entry name" value="DUF7144"/>
</dbReference>
<keyword evidence="1" id="KW-0812">Transmembrane</keyword>
<dbReference type="Pfam" id="PF23636">
    <property type="entry name" value="DUF7144"/>
    <property type="match status" value="1"/>
</dbReference>
<evidence type="ECO:0000256" key="1">
    <source>
        <dbReference type="SAM" id="Phobius"/>
    </source>
</evidence>
<feature type="transmembrane region" description="Helical" evidence="1">
    <location>
        <begin position="82"/>
        <end position="98"/>
    </location>
</feature>
<feature type="transmembrane region" description="Helical" evidence="1">
    <location>
        <begin position="104"/>
        <end position="122"/>
    </location>
</feature>
<keyword evidence="1" id="KW-0472">Membrane</keyword>
<evidence type="ECO:0000313" key="4">
    <source>
        <dbReference type="Proteomes" id="UP000199039"/>
    </source>
</evidence>
<feature type="transmembrane region" description="Helical" evidence="1">
    <location>
        <begin position="54"/>
        <end position="75"/>
    </location>
</feature>
<protein>
    <recommendedName>
        <fullName evidence="2">DUF7144 domain-containing protein</fullName>
    </recommendedName>
</protein>
<proteinExistence type="predicted"/>
<sequence>MSRATAWVGWIWFAALLIMASGVLNVMTGLVAVLGRDNAYVDTGVGLVVFDVESWGWVHLIYGVILVLVGACLAAGQTWARVLAIVLVTLNLLTQFITLPAYPVWSIIVIAIYLIVIWALIVHGDEVRDI</sequence>
<name>A0A1G6JYG8_9MICO</name>
<feature type="transmembrane region" description="Helical" evidence="1">
    <location>
        <begin position="7"/>
        <end position="34"/>
    </location>
</feature>
<dbReference type="AlphaFoldDB" id="A0A1G6JYG8"/>
<keyword evidence="1" id="KW-1133">Transmembrane helix</keyword>
<accession>A0A1G6JYG8</accession>
<evidence type="ECO:0000313" key="3">
    <source>
        <dbReference type="EMBL" id="SDC23757.1"/>
    </source>
</evidence>
<keyword evidence="4" id="KW-1185">Reference proteome</keyword>
<dbReference type="OrthoDB" id="4482242at2"/>
<dbReference type="EMBL" id="FMYH01000002">
    <property type="protein sequence ID" value="SDC23757.1"/>
    <property type="molecule type" value="Genomic_DNA"/>
</dbReference>
<dbReference type="Proteomes" id="UP000199039">
    <property type="component" value="Unassembled WGS sequence"/>
</dbReference>
<evidence type="ECO:0000259" key="2">
    <source>
        <dbReference type="Pfam" id="PF23636"/>
    </source>
</evidence>
<feature type="domain" description="DUF7144" evidence="2">
    <location>
        <begin position="10"/>
        <end position="124"/>
    </location>
</feature>
<gene>
    <name evidence="3" type="ORF">SAMN05216410_1448</name>
</gene>
<dbReference type="STRING" id="1814289.SAMN05216410_1448"/>
<dbReference type="RefSeq" id="WP_093182000.1">
    <property type="nucleotide sequence ID" value="NZ_FMYH01000002.1"/>
</dbReference>
<reference evidence="3 4" key="1">
    <citation type="submission" date="2016-09" db="EMBL/GenBank/DDBJ databases">
        <authorList>
            <person name="Capua I."/>
            <person name="De Benedictis P."/>
            <person name="Joannis T."/>
            <person name="Lombin L.H."/>
            <person name="Cattoli G."/>
        </authorList>
    </citation>
    <scope>NUCLEOTIDE SEQUENCE [LARGE SCALE GENOMIC DNA]</scope>
    <source>
        <strain evidence="3 4">ISLP-3</strain>
    </source>
</reference>